<evidence type="ECO:0000256" key="1">
    <source>
        <dbReference type="ARBA" id="ARBA00010875"/>
    </source>
</evidence>
<evidence type="ECO:0000256" key="3">
    <source>
        <dbReference type="ARBA" id="ARBA00022722"/>
    </source>
</evidence>
<feature type="binding site" evidence="8">
    <location>
        <position position="139"/>
    </location>
    <ligand>
        <name>Zn(2+)</name>
        <dbReference type="ChEBI" id="CHEBI:29105"/>
        <note>catalytic</note>
    </ligand>
</feature>
<dbReference type="HAMAP" id="MF_00009">
    <property type="entry name" value="Endoribonucl_YbeY"/>
    <property type="match status" value="1"/>
</dbReference>
<dbReference type="PROSITE" id="PS01306">
    <property type="entry name" value="UPF0054"/>
    <property type="match status" value="1"/>
</dbReference>
<evidence type="ECO:0000256" key="5">
    <source>
        <dbReference type="ARBA" id="ARBA00022759"/>
    </source>
</evidence>
<dbReference type="InterPro" id="IPR023091">
    <property type="entry name" value="MetalPrtase_cat_dom_sf_prd"/>
</dbReference>
<keyword evidence="6 8" id="KW-0378">Hydrolase</keyword>
<keyword evidence="4 8" id="KW-0479">Metal-binding</keyword>
<dbReference type="Proteomes" id="UP000437638">
    <property type="component" value="Unassembled WGS sequence"/>
</dbReference>
<dbReference type="InterPro" id="IPR002036">
    <property type="entry name" value="YbeY"/>
</dbReference>
<dbReference type="GO" id="GO:0004521">
    <property type="term" value="F:RNA endonuclease activity"/>
    <property type="evidence" value="ECO:0007669"/>
    <property type="project" value="UniProtKB-UniRule"/>
</dbReference>
<keyword evidence="8" id="KW-0698">rRNA processing</keyword>
<dbReference type="PANTHER" id="PTHR46986">
    <property type="entry name" value="ENDORIBONUCLEASE YBEY, CHLOROPLASTIC"/>
    <property type="match status" value="1"/>
</dbReference>
<dbReference type="Gene3D" id="3.40.390.30">
    <property type="entry name" value="Metalloproteases ('zincins'), catalytic domain"/>
    <property type="match status" value="1"/>
</dbReference>
<comment type="subcellular location">
    <subcellularLocation>
        <location evidence="8">Cytoplasm</location>
    </subcellularLocation>
</comment>
<evidence type="ECO:0000256" key="2">
    <source>
        <dbReference type="ARBA" id="ARBA00022517"/>
    </source>
</evidence>
<accession>A0A7X3GZP8</accession>
<feature type="binding site" evidence="8">
    <location>
        <position position="129"/>
    </location>
    <ligand>
        <name>Zn(2+)</name>
        <dbReference type="ChEBI" id="CHEBI:29105"/>
        <note>catalytic</note>
    </ligand>
</feature>
<feature type="binding site" evidence="8">
    <location>
        <position position="133"/>
    </location>
    <ligand>
        <name>Zn(2+)</name>
        <dbReference type="ChEBI" id="CHEBI:29105"/>
        <note>catalytic</note>
    </ligand>
</feature>
<evidence type="ECO:0000256" key="4">
    <source>
        <dbReference type="ARBA" id="ARBA00022723"/>
    </source>
</evidence>
<comment type="cofactor">
    <cofactor evidence="8">
        <name>Zn(2+)</name>
        <dbReference type="ChEBI" id="CHEBI:29105"/>
    </cofactor>
    <text evidence="8">Binds 1 zinc ion.</text>
</comment>
<name>A0A7X3GZP8_9GAMM</name>
<dbReference type="AlphaFoldDB" id="A0A7X3GZP8"/>
<dbReference type="PANTHER" id="PTHR46986:SF1">
    <property type="entry name" value="ENDORIBONUCLEASE YBEY, CHLOROPLASTIC"/>
    <property type="match status" value="1"/>
</dbReference>
<keyword evidence="11" id="KW-1185">Reference proteome</keyword>
<comment type="function">
    <text evidence="8">Single strand-specific metallo-endoribonuclease involved in late-stage 70S ribosome quality control and in maturation of the 3' terminus of the 16S rRNA.</text>
</comment>
<keyword evidence="7 8" id="KW-0862">Zinc</keyword>
<dbReference type="Pfam" id="PF02130">
    <property type="entry name" value="YbeY"/>
    <property type="match status" value="1"/>
</dbReference>
<feature type="region of interest" description="Disordered" evidence="9">
    <location>
        <begin position="161"/>
        <end position="180"/>
    </location>
</feature>
<evidence type="ECO:0000256" key="9">
    <source>
        <dbReference type="SAM" id="MobiDB-lite"/>
    </source>
</evidence>
<keyword evidence="5 8" id="KW-0255">Endonuclease</keyword>
<proteinExistence type="inferred from homology"/>
<evidence type="ECO:0000313" key="10">
    <source>
        <dbReference type="EMBL" id="MWJ26963.1"/>
    </source>
</evidence>
<dbReference type="InterPro" id="IPR020549">
    <property type="entry name" value="YbeY_CS"/>
</dbReference>
<reference evidence="10 11" key="1">
    <citation type="submission" date="2019-12" db="EMBL/GenBank/DDBJ databases">
        <title>Halomonas rutogse sp. nov. isolated from two lakes on Tibetan Plateau.</title>
        <authorList>
            <person name="Gao P."/>
        </authorList>
    </citation>
    <scope>NUCLEOTIDE SEQUENCE [LARGE SCALE GENOMIC DNA]</scope>
    <source>
        <strain evidence="10 11">ZH2S</strain>
    </source>
</reference>
<comment type="caution">
    <text evidence="10">The sequence shown here is derived from an EMBL/GenBank/DDBJ whole genome shotgun (WGS) entry which is preliminary data.</text>
</comment>
<dbReference type="SUPFAM" id="SSF55486">
    <property type="entry name" value="Metalloproteases ('zincins'), catalytic domain"/>
    <property type="match status" value="1"/>
</dbReference>
<evidence type="ECO:0000256" key="8">
    <source>
        <dbReference type="HAMAP-Rule" id="MF_00009"/>
    </source>
</evidence>
<evidence type="ECO:0000256" key="7">
    <source>
        <dbReference type="ARBA" id="ARBA00022833"/>
    </source>
</evidence>
<dbReference type="GO" id="GO:0008270">
    <property type="term" value="F:zinc ion binding"/>
    <property type="evidence" value="ECO:0007669"/>
    <property type="project" value="UniProtKB-UniRule"/>
</dbReference>
<evidence type="ECO:0000313" key="11">
    <source>
        <dbReference type="Proteomes" id="UP000437638"/>
    </source>
</evidence>
<keyword evidence="8" id="KW-0963">Cytoplasm</keyword>
<keyword evidence="2 8" id="KW-0690">Ribosome biogenesis</keyword>
<evidence type="ECO:0000256" key="6">
    <source>
        <dbReference type="ARBA" id="ARBA00022801"/>
    </source>
</evidence>
<comment type="similarity">
    <text evidence="1 8">Belongs to the endoribonuclease YbeY family.</text>
</comment>
<dbReference type="EC" id="3.1.-.-" evidence="8"/>
<organism evidence="10 11">
    <name type="scientific">Vreelandella zhuhanensis</name>
    <dbReference type="NCBI Taxonomy" id="2684210"/>
    <lineage>
        <taxon>Bacteria</taxon>
        <taxon>Pseudomonadati</taxon>
        <taxon>Pseudomonadota</taxon>
        <taxon>Gammaproteobacteria</taxon>
        <taxon>Oceanospirillales</taxon>
        <taxon>Halomonadaceae</taxon>
        <taxon>Vreelandella</taxon>
    </lineage>
</organism>
<dbReference type="EMBL" id="WTKP01000001">
    <property type="protein sequence ID" value="MWJ26963.1"/>
    <property type="molecule type" value="Genomic_DNA"/>
</dbReference>
<dbReference type="GO" id="GO:0005737">
    <property type="term" value="C:cytoplasm"/>
    <property type="evidence" value="ECO:0007669"/>
    <property type="project" value="UniProtKB-SubCell"/>
</dbReference>
<protein>
    <recommendedName>
        <fullName evidence="8">Endoribonuclease YbeY</fullName>
        <ecNumber evidence="8">3.1.-.-</ecNumber>
    </recommendedName>
</protein>
<gene>
    <name evidence="8 10" type="primary">ybeY</name>
    <name evidence="10" type="ORF">GPM19_01865</name>
</gene>
<dbReference type="GO" id="GO:0006364">
    <property type="term" value="P:rRNA processing"/>
    <property type="evidence" value="ECO:0007669"/>
    <property type="project" value="UniProtKB-UniRule"/>
</dbReference>
<dbReference type="GO" id="GO:0004222">
    <property type="term" value="F:metalloendopeptidase activity"/>
    <property type="evidence" value="ECO:0007669"/>
    <property type="project" value="InterPro"/>
</dbReference>
<dbReference type="NCBIfam" id="TIGR00043">
    <property type="entry name" value="rRNA maturation RNase YbeY"/>
    <property type="match status" value="1"/>
</dbReference>
<sequence length="180" mass="20304">MDPRENTDAVDREIVVDRQIACAEQPPASALPTENQLTHWVSAVLQQHPDELRGELTIRFVEDDESRELNHTYRGRNKPTNVLSFPFESPPEIDLPLLGDLVICPAIVNREASEQHKTPVHHYAHMVIHGTLHLLGYDHIEDDQAEIMEQQERDILATLGIPDPYTAEDGGSFPPDDPSH</sequence>
<keyword evidence="3 8" id="KW-0540">Nuclease</keyword>